<sequence length="253" mass="28363">MIYGGKPERAKVLVVDDELYVLESIMELLRRDYCVLATTEAEEAIQVLAAEDIALLLTDQRMPRVSGVELLARAAQIRPETVRVLFTGYSDVEAVIRGVNEGHMYRYVTKPWDPAELLALVAETTMHHEQAVARRQLVRELVNASPSELARCQTQTPAQAQTWLEIEDPIAQENALLRAVLHQFASFWQVRKSGPVLPICMTCRKVNAGSGVWTDLLDFMHEHSTFLSHGYCPACAREQFALAGLDPDEHGHT</sequence>
<feature type="domain" description="Response regulatory" evidence="3">
    <location>
        <begin position="11"/>
        <end position="125"/>
    </location>
</feature>
<accession>A0A0C1ZPC1</accession>
<dbReference type="Gene3D" id="3.40.50.2300">
    <property type="match status" value="1"/>
</dbReference>
<evidence type="ECO:0000256" key="2">
    <source>
        <dbReference type="PROSITE-ProRule" id="PRU00169"/>
    </source>
</evidence>
<reference evidence="4 5" key="1">
    <citation type="submission" date="2014-12" db="EMBL/GenBank/DDBJ databases">
        <title>Genome assembly of Enhygromyxa salina DSM 15201.</title>
        <authorList>
            <person name="Sharma G."/>
            <person name="Subramanian S."/>
        </authorList>
    </citation>
    <scope>NUCLEOTIDE SEQUENCE [LARGE SCALE GENOMIC DNA]</scope>
    <source>
        <strain evidence="4 5">DSM 15201</strain>
    </source>
</reference>
<dbReference type="Pfam" id="PF00072">
    <property type="entry name" value="Response_reg"/>
    <property type="match status" value="1"/>
</dbReference>
<dbReference type="PANTHER" id="PTHR44591">
    <property type="entry name" value="STRESS RESPONSE REGULATOR PROTEIN 1"/>
    <property type="match status" value="1"/>
</dbReference>
<dbReference type="CDD" id="cd17569">
    <property type="entry name" value="REC_HupR-like"/>
    <property type="match status" value="1"/>
</dbReference>
<dbReference type="PANTHER" id="PTHR44591:SF19">
    <property type="entry name" value="TWO-COMPONENT RESPONSE REGULATOR-RELATED"/>
    <property type="match status" value="1"/>
</dbReference>
<keyword evidence="4" id="KW-0371">Homeobox</keyword>
<dbReference type="GO" id="GO:0003677">
    <property type="term" value="F:DNA binding"/>
    <property type="evidence" value="ECO:0007669"/>
    <property type="project" value="UniProtKB-KW"/>
</dbReference>
<dbReference type="InterPro" id="IPR001789">
    <property type="entry name" value="Sig_transdc_resp-reg_receiver"/>
</dbReference>
<name>A0A0C1ZPC1_9BACT</name>
<evidence type="ECO:0000313" key="4">
    <source>
        <dbReference type="EMBL" id="KIG19474.1"/>
    </source>
</evidence>
<evidence type="ECO:0000256" key="1">
    <source>
        <dbReference type="ARBA" id="ARBA00022553"/>
    </source>
</evidence>
<gene>
    <name evidence="4" type="ORF">DB30_02755</name>
</gene>
<protein>
    <submittedName>
        <fullName evidence="4">Hydrogenase transcriptional regulatory protein HoxA</fullName>
    </submittedName>
</protein>
<feature type="modified residue" description="4-aspartylphosphate" evidence="2">
    <location>
        <position position="59"/>
    </location>
</feature>
<dbReference type="EMBL" id="JMCC02000002">
    <property type="protein sequence ID" value="KIG19474.1"/>
    <property type="molecule type" value="Genomic_DNA"/>
</dbReference>
<evidence type="ECO:0000313" key="5">
    <source>
        <dbReference type="Proteomes" id="UP000031599"/>
    </source>
</evidence>
<comment type="caution">
    <text evidence="4">The sequence shown here is derived from an EMBL/GenBank/DDBJ whole genome shotgun (WGS) entry which is preliminary data.</text>
</comment>
<dbReference type="PROSITE" id="PS50110">
    <property type="entry name" value="RESPONSE_REGULATORY"/>
    <property type="match status" value="1"/>
</dbReference>
<keyword evidence="1 2" id="KW-0597">Phosphoprotein</keyword>
<dbReference type="GO" id="GO:0000160">
    <property type="term" value="P:phosphorelay signal transduction system"/>
    <property type="evidence" value="ECO:0007669"/>
    <property type="project" value="InterPro"/>
</dbReference>
<dbReference type="SUPFAM" id="SSF52172">
    <property type="entry name" value="CheY-like"/>
    <property type="match status" value="1"/>
</dbReference>
<dbReference type="Proteomes" id="UP000031599">
    <property type="component" value="Unassembled WGS sequence"/>
</dbReference>
<organism evidence="4 5">
    <name type="scientific">Enhygromyxa salina</name>
    <dbReference type="NCBI Taxonomy" id="215803"/>
    <lineage>
        <taxon>Bacteria</taxon>
        <taxon>Pseudomonadati</taxon>
        <taxon>Myxococcota</taxon>
        <taxon>Polyangia</taxon>
        <taxon>Nannocystales</taxon>
        <taxon>Nannocystaceae</taxon>
        <taxon>Enhygromyxa</taxon>
    </lineage>
</organism>
<evidence type="ECO:0000259" key="3">
    <source>
        <dbReference type="PROSITE" id="PS50110"/>
    </source>
</evidence>
<dbReference type="InterPro" id="IPR050595">
    <property type="entry name" value="Bact_response_regulator"/>
</dbReference>
<dbReference type="SMART" id="SM00448">
    <property type="entry name" value="REC"/>
    <property type="match status" value="1"/>
</dbReference>
<dbReference type="InterPro" id="IPR011006">
    <property type="entry name" value="CheY-like_superfamily"/>
</dbReference>
<proteinExistence type="predicted"/>
<dbReference type="AlphaFoldDB" id="A0A0C1ZPC1"/>